<evidence type="ECO:0000259" key="1">
    <source>
        <dbReference type="Pfam" id="PF01636"/>
    </source>
</evidence>
<organism evidence="2 3">
    <name type="scientific">Sclerotinia sclerotiorum (strain ATCC 18683 / 1980 / Ss-1)</name>
    <name type="common">White mold</name>
    <name type="synonym">Whetzelinia sclerotiorum</name>
    <dbReference type="NCBI Taxonomy" id="665079"/>
    <lineage>
        <taxon>Eukaryota</taxon>
        <taxon>Fungi</taxon>
        <taxon>Dikarya</taxon>
        <taxon>Ascomycota</taxon>
        <taxon>Pezizomycotina</taxon>
        <taxon>Leotiomycetes</taxon>
        <taxon>Helotiales</taxon>
        <taxon>Sclerotiniaceae</taxon>
        <taxon>Sclerotinia</taxon>
    </lineage>
</organism>
<protein>
    <recommendedName>
        <fullName evidence="1">Aminoglycoside phosphotransferase domain-containing protein</fullName>
    </recommendedName>
</protein>
<gene>
    <name evidence="2" type="ORF">sscle_06g054020</name>
</gene>
<dbReference type="VEuPathDB" id="FungiDB:sscle_06g054020"/>
<evidence type="ECO:0000313" key="3">
    <source>
        <dbReference type="Proteomes" id="UP000177798"/>
    </source>
</evidence>
<dbReference type="AlphaFoldDB" id="A0A1D9Q757"/>
<dbReference type="EMBL" id="CP017819">
    <property type="protein sequence ID" value="APA10632.1"/>
    <property type="molecule type" value="Genomic_DNA"/>
</dbReference>
<dbReference type="InterPro" id="IPR002575">
    <property type="entry name" value="Aminoglycoside_PTrfase"/>
</dbReference>
<dbReference type="SUPFAM" id="SSF56112">
    <property type="entry name" value="Protein kinase-like (PK-like)"/>
    <property type="match status" value="1"/>
</dbReference>
<feature type="domain" description="Aminoglycoside phosphotransferase" evidence="1">
    <location>
        <begin position="50"/>
        <end position="229"/>
    </location>
</feature>
<dbReference type="InterPro" id="IPR011009">
    <property type="entry name" value="Kinase-like_dom_sf"/>
</dbReference>
<accession>A0A1D9Q757</accession>
<evidence type="ECO:0000313" key="2">
    <source>
        <dbReference type="EMBL" id="APA10632.1"/>
    </source>
</evidence>
<name>A0A1D9Q757_SCLS1</name>
<dbReference type="Pfam" id="PF01636">
    <property type="entry name" value="APH"/>
    <property type="match status" value="1"/>
</dbReference>
<dbReference type="OrthoDB" id="5598852at2759"/>
<reference evidence="3" key="1">
    <citation type="journal article" date="2017" name="Genome Biol. Evol.">
        <title>The complete genome sequence of the phytopathogenic fungus Sclerotinia sclerotiorum reveals insights into the genome architecture of broad host range pathogens.</title>
        <authorList>
            <person name="Derbyshire M."/>
            <person name="Denton-Giles M."/>
            <person name="Hegedus D."/>
            <person name="Seifbarghy S."/>
            <person name="Rollins J."/>
            <person name="van Kan J."/>
            <person name="Seidl M.F."/>
            <person name="Faino L."/>
            <person name="Mbengue M."/>
            <person name="Navaud O."/>
            <person name="Raffaele S."/>
            <person name="Hammond-Kosack K."/>
            <person name="Heard S."/>
            <person name="Oliver R."/>
        </authorList>
    </citation>
    <scope>NUCLEOTIDE SEQUENCE [LARGE SCALE GENOMIC DNA]</scope>
    <source>
        <strain evidence="3">ATCC 18683 / 1980 / Ss-1</strain>
    </source>
</reference>
<proteinExistence type="predicted"/>
<dbReference type="Proteomes" id="UP000177798">
    <property type="component" value="Chromosome 6"/>
</dbReference>
<sequence>MSVKQGTDLLTPVDTFYIRNGLDQEDKLTCHEFVRNSFPGKNIEEPACQGYCSLTFFVGDDVIVQFRPSQYKLNLLVTHAAREIYGAFCPRTTYLTTLTKTGLLVYSMNRLSGVSYRDFRASNTALANSTTARATLCKDFATFLAVGWHRKDLISLPFGIVGSSLKYRLELLCRNLPSRFRPRANRILKNIQHIESLPWILSHGDILPSNMIIDSLTQHLVGLVDWAEAEPLPFGTCFYGLEEILGEITPIGFNYHPHATYLRGVFWTELTIRIPELRNDSLMKRVRLARDLGVILWHGIAWDDGAINRVVVDGRKEDVDEIRRLDAFLDIAGNADLTTKATIGQENPSKL</sequence>